<dbReference type="InterPro" id="IPR010090">
    <property type="entry name" value="Phage_tape_meas"/>
</dbReference>
<keyword evidence="1" id="KW-1188">Viral release from host cell</keyword>
<feature type="non-terminal residue" evidence="4">
    <location>
        <position position="854"/>
    </location>
</feature>
<keyword evidence="2" id="KW-0812">Transmembrane</keyword>
<dbReference type="Pfam" id="PF10145">
    <property type="entry name" value="PhageMin_Tail"/>
    <property type="match status" value="1"/>
</dbReference>
<evidence type="ECO:0000256" key="1">
    <source>
        <dbReference type="ARBA" id="ARBA00022612"/>
    </source>
</evidence>
<feature type="transmembrane region" description="Helical" evidence="2">
    <location>
        <begin position="572"/>
        <end position="590"/>
    </location>
</feature>
<reference evidence="5" key="1">
    <citation type="submission" date="2016-11" db="EMBL/GenBank/DDBJ databases">
        <authorList>
            <person name="Varghese N."/>
            <person name="Submissions S."/>
        </authorList>
    </citation>
    <scope>NUCLEOTIDE SEQUENCE [LARGE SCALE GENOMIC DNA]</scope>
    <source>
        <strain evidence="5">DSM 16057</strain>
    </source>
</reference>
<feature type="transmembrane region" description="Helical" evidence="2">
    <location>
        <begin position="465"/>
        <end position="490"/>
    </location>
</feature>
<evidence type="ECO:0000256" key="2">
    <source>
        <dbReference type="SAM" id="Phobius"/>
    </source>
</evidence>
<accession>A0A1M6KNC3</accession>
<dbReference type="Proteomes" id="UP000184529">
    <property type="component" value="Unassembled WGS sequence"/>
</dbReference>
<protein>
    <submittedName>
        <fullName evidence="4">Phage tail tape measure protein, TP901 family, core region</fullName>
    </submittedName>
</protein>
<feature type="domain" description="Phage tail tape measure protein" evidence="3">
    <location>
        <begin position="121"/>
        <end position="341"/>
    </location>
</feature>
<keyword evidence="2" id="KW-1133">Transmembrane helix</keyword>
<proteinExistence type="predicted"/>
<dbReference type="STRING" id="1121432.SAMN02745219_02935"/>
<dbReference type="PANTHER" id="PTHR37813:SF1">
    <property type="entry name" value="FELS-2 PROPHAGE PROTEIN"/>
    <property type="match status" value="1"/>
</dbReference>
<gene>
    <name evidence="4" type="ORF">SAMN02745219_02935</name>
</gene>
<feature type="transmembrane region" description="Helical" evidence="2">
    <location>
        <begin position="502"/>
        <end position="524"/>
    </location>
</feature>
<evidence type="ECO:0000313" key="4">
    <source>
        <dbReference type="EMBL" id="SHJ60421.1"/>
    </source>
</evidence>
<dbReference type="OrthoDB" id="1802946at2"/>
<organism evidence="4 5">
    <name type="scientific">Desulfofundulus thermosubterraneus DSM 16057</name>
    <dbReference type="NCBI Taxonomy" id="1121432"/>
    <lineage>
        <taxon>Bacteria</taxon>
        <taxon>Bacillati</taxon>
        <taxon>Bacillota</taxon>
        <taxon>Clostridia</taxon>
        <taxon>Eubacteriales</taxon>
        <taxon>Peptococcaceae</taxon>
        <taxon>Desulfofundulus</taxon>
    </lineage>
</organism>
<keyword evidence="5" id="KW-1185">Reference proteome</keyword>
<sequence>MAGSTFTVALILTAYNNMRGALASAESSLRSLGTAVKQLSSAQINFGVNTASLAEARKALDKMETRGMAQVASGMMMAAPFVGAVKAAGDFQDVLQELKIVTYDSAMPLKEWEKQAKALAEQAKQMGMATRFSATEAGQGYLMLAKGGVAAKDILAGTGEATVKLAQASGMLPAQVAESMVKVGNAYAIQGKEMLNLADFMSRVDNASTASLYSLTEGYKYASAAAAQLGLSYKDTGLALAVLNNRGLDGTTAGTNLADMLRRLAPTTRMSAQAMKELGLTTADVANIQRGASRIGLAGRDLFHDESGKLRPMADIIKVLREHTRGLRADVVQTAFTEMFGVEGARAALALIKEGAGSWEEVSAATRRAMGLNERIALQQQTFNSQVEQLEEAWHNLFVTGGTPILGFLTKAVSRATDLLGKFAKFSKEHPGLTRWLMYSLGVLAGFNIAAGAARIGIAVFGRNVLSVIGIFARLGGSAMAAGRGIIGFWNTFKYFRQGTGIIRALWSAIAFGHPTLVKIVAAVGRAGSWFALGVRYAGQFGGSLLRLAGQAMIFAGRVAAAWLIALGPIGWIILGVSAVIAGAVAAWKANFLGFRDKMTEVWNWVKTHSVEAWENLKKSAEEVWTWLKGLPGEALEWGRNLISSFAKGIEEKVEAIPEALKGAAAKIKDFLGFSSPTRLGPGSEADRWAPAFVSMYASGLLAGRARIAAAAAALAGAMTVTPIVAPSGFGYVKPAVAAVSWAIKPQVEKPTYPALPAGYWQIKSQVDSPAFPKLPVSTWQIISQVSSPALPEIPAAMWQIKPAVGVPVLPEIPGGMWAIKPQVEKPTYPALPAGYWQIKSQVDSPAFPKLPVS</sequence>
<evidence type="ECO:0000259" key="3">
    <source>
        <dbReference type="Pfam" id="PF10145"/>
    </source>
</evidence>
<dbReference type="AlphaFoldDB" id="A0A1M6KNC3"/>
<dbReference type="EMBL" id="FQZM01000043">
    <property type="protein sequence ID" value="SHJ60421.1"/>
    <property type="molecule type" value="Genomic_DNA"/>
</dbReference>
<keyword evidence="2" id="KW-0472">Membrane</keyword>
<dbReference type="NCBIfam" id="TIGR01760">
    <property type="entry name" value="tape_meas_TP901"/>
    <property type="match status" value="1"/>
</dbReference>
<feature type="transmembrane region" description="Helical" evidence="2">
    <location>
        <begin position="436"/>
        <end position="458"/>
    </location>
</feature>
<evidence type="ECO:0000313" key="5">
    <source>
        <dbReference type="Proteomes" id="UP000184529"/>
    </source>
</evidence>
<name>A0A1M6KNC3_9FIRM</name>
<dbReference type="PANTHER" id="PTHR37813">
    <property type="entry name" value="FELS-2 PROPHAGE PROTEIN"/>
    <property type="match status" value="1"/>
</dbReference>